<dbReference type="EMBL" id="JBBWWQ010000012">
    <property type="protein sequence ID" value="KAK8934538.1"/>
    <property type="molecule type" value="Genomic_DNA"/>
</dbReference>
<feature type="compositionally biased region" description="Basic residues" evidence="1">
    <location>
        <begin position="82"/>
        <end position="94"/>
    </location>
</feature>
<sequence length="100" mass="11077">MVRSDHMKHESAMTGRVWSFGAGIGLMESSSAVRSYVGRELLSKPEMKFLFFSSPPARGSSTTRKMERGVFIPLPTAASSKARPRKEAGHRHRRLEQGSA</sequence>
<evidence type="ECO:0000313" key="2">
    <source>
        <dbReference type="EMBL" id="KAK8934538.1"/>
    </source>
</evidence>
<name>A0AAP0BAT7_9ASPA</name>
<reference evidence="3" key="2">
    <citation type="submission" date="2024-02" db="EMBL/GenBank/DDBJ databases">
        <authorList>
            <person name="Li M.-H."/>
            <person name="Liu K.-W."/>
            <person name="Li Z."/>
            <person name="Lu H.-C."/>
            <person name="Ye Q.-L."/>
            <person name="Zhang D."/>
            <person name="Wang J.-Y."/>
            <person name="Li Y.-F."/>
            <person name="Zhong Z.-M."/>
            <person name="Liu X."/>
            <person name="Yu X."/>
            <person name="Liu D.-K."/>
            <person name="Tu X.-D."/>
            <person name="Liu B."/>
            <person name="Hao Y."/>
            <person name="Liao X.-Y."/>
            <person name="Jiang Y.-T."/>
            <person name="Sun W.-H."/>
            <person name="Chen J."/>
            <person name="Ai Y."/>
            <person name="Zhai J.-W."/>
            <person name="Wu S.-S."/>
            <person name="Zhou Z."/>
            <person name="Hsiao Y.-Y."/>
            <person name="Wu W.-L."/>
            <person name="Chen Y.-Y."/>
            <person name="Lin Y.-F."/>
            <person name="Hsu J.-L."/>
            <person name="Li C.-Y."/>
            <person name="Wang Z.-W."/>
            <person name="Zhao X."/>
            <person name="Zhong W.-Y."/>
            <person name="Ma X.-K."/>
            <person name="Ma L."/>
            <person name="Huang J."/>
            <person name="Chen G.-Z."/>
            <person name="Huang M.-Z."/>
            <person name="Huang L."/>
            <person name="Peng D.-H."/>
            <person name="Luo Y.-B."/>
            <person name="Zou S.-Q."/>
            <person name="Chen S.-P."/>
            <person name="Lan S."/>
            <person name="Tsai W.-C."/>
            <person name="Van De Peer Y."/>
            <person name="Liu Z.-J."/>
        </authorList>
    </citation>
    <scope>NUCLEOTIDE SEQUENCE</scope>
    <source>
        <strain evidence="3">Lor287</strain>
        <tissue evidence="3">Leaf</tissue>
    </source>
</reference>
<accession>A0AAP0BAT7</accession>
<dbReference type="Proteomes" id="UP001418222">
    <property type="component" value="Unassembled WGS sequence"/>
</dbReference>
<protein>
    <submittedName>
        <fullName evidence="3">Uncharacterized protein</fullName>
    </submittedName>
</protein>
<evidence type="ECO:0000256" key="1">
    <source>
        <dbReference type="SAM" id="MobiDB-lite"/>
    </source>
</evidence>
<evidence type="ECO:0000313" key="3">
    <source>
        <dbReference type="EMBL" id="KAK8934694.1"/>
    </source>
</evidence>
<reference evidence="3 4" key="1">
    <citation type="journal article" date="2022" name="Nat. Plants">
        <title>Genomes of leafy and leafless Platanthera orchids illuminate the evolution of mycoheterotrophy.</title>
        <authorList>
            <person name="Li M.H."/>
            <person name="Liu K.W."/>
            <person name="Li Z."/>
            <person name="Lu H.C."/>
            <person name="Ye Q.L."/>
            <person name="Zhang D."/>
            <person name="Wang J.Y."/>
            <person name="Li Y.F."/>
            <person name="Zhong Z.M."/>
            <person name="Liu X."/>
            <person name="Yu X."/>
            <person name="Liu D.K."/>
            <person name="Tu X.D."/>
            <person name="Liu B."/>
            <person name="Hao Y."/>
            <person name="Liao X.Y."/>
            <person name="Jiang Y.T."/>
            <person name="Sun W.H."/>
            <person name="Chen J."/>
            <person name="Chen Y.Q."/>
            <person name="Ai Y."/>
            <person name="Zhai J.W."/>
            <person name="Wu S.S."/>
            <person name="Zhou Z."/>
            <person name="Hsiao Y.Y."/>
            <person name="Wu W.L."/>
            <person name="Chen Y.Y."/>
            <person name="Lin Y.F."/>
            <person name="Hsu J.L."/>
            <person name="Li C.Y."/>
            <person name="Wang Z.W."/>
            <person name="Zhao X."/>
            <person name="Zhong W.Y."/>
            <person name="Ma X.K."/>
            <person name="Ma L."/>
            <person name="Huang J."/>
            <person name="Chen G.Z."/>
            <person name="Huang M.Z."/>
            <person name="Huang L."/>
            <person name="Peng D.H."/>
            <person name="Luo Y.B."/>
            <person name="Zou S.Q."/>
            <person name="Chen S.P."/>
            <person name="Lan S."/>
            <person name="Tsai W.C."/>
            <person name="Van de Peer Y."/>
            <person name="Liu Z.J."/>
        </authorList>
    </citation>
    <scope>NUCLEOTIDE SEQUENCE [LARGE SCALE GENOMIC DNA]</scope>
    <source>
        <strain evidence="3">Lor287</strain>
    </source>
</reference>
<gene>
    <name evidence="2" type="ORF">KSP39_PZI014530</name>
    <name evidence="3" type="ORF">KSP39_PZI014531</name>
</gene>
<dbReference type="EMBL" id="JBBWWQ010000012">
    <property type="protein sequence ID" value="KAK8934694.1"/>
    <property type="molecule type" value="Genomic_DNA"/>
</dbReference>
<evidence type="ECO:0000313" key="4">
    <source>
        <dbReference type="Proteomes" id="UP001418222"/>
    </source>
</evidence>
<proteinExistence type="predicted"/>
<feature type="region of interest" description="Disordered" evidence="1">
    <location>
        <begin position="53"/>
        <end position="100"/>
    </location>
</feature>
<keyword evidence="4" id="KW-1185">Reference proteome</keyword>
<comment type="caution">
    <text evidence="3">The sequence shown here is derived from an EMBL/GenBank/DDBJ whole genome shotgun (WGS) entry which is preliminary data.</text>
</comment>
<dbReference type="AlphaFoldDB" id="A0AAP0BAT7"/>
<organism evidence="3 4">
    <name type="scientific">Platanthera zijinensis</name>
    <dbReference type="NCBI Taxonomy" id="2320716"/>
    <lineage>
        <taxon>Eukaryota</taxon>
        <taxon>Viridiplantae</taxon>
        <taxon>Streptophyta</taxon>
        <taxon>Embryophyta</taxon>
        <taxon>Tracheophyta</taxon>
        <taxon>Spermatophyta</taxon>
        <taxon>Magnoliopsida</taxon>
        <taxon>Liliopsida</taxon>
        <taxon>Asparagales</taxon>
        <taxon>Orchidaceae</taxon>
        <taxon>Orchidoideae</taxon>
        <taxon>Orchideae</taxon>
        <taxon>Orchidinae</taxon>
        <taxon>Platanthera</taxon>
    </lineage>
</organism>